<sequence length="204" mass="22779">MRAHLRAGVAIYDEGRYHVAHDAWEDYWLDLESGTDDERLLHGLIQFTAVVHHARDRNWSGAVGLAESAGEYLADLPAEYRGIDLDSVREFLARTAADPEHLERVGPPLLTYDGESLGYDDLDFESTAVAAAVLAEADGYDETAMERAIEYAREEVDAGTSGTYTGLVFSFVRDPDKRGVVFQRLAEHVQRERSREADVEGLFD</sequence>
<evidence type="ECO:0008006" key="3">
    <source>
        <dbReference type="Google" id="ProtNLM"/>
    </source>
</evidence>
<dbReference type="InterPro" id="IPR005500">
    <property type="entry name" value="DUF309"/>
</dbReference>
<reference evidence="1 2" key="1">
    <citation type="submission" date="2016-10" db="EMBL/GenBank/DDBJ databases">
        <authorList>
            <person name="de Groot N.N."/>
        </authorList>
    </citation>
    <scope>NUCLEOTIDE SEQUENCE [LARGE SCALE GENOMIC DNA]</scope>
    <source>
        <strain evidence="1 2">CGMCC 1.10457</strain>
    </source>
</reference>
<organism evidence="1 2">
    <name type="scientific">Halomicrobium zhouii</name>
    <dbReference type="NCBI Taxonomy" id="767519"/>
    <lineage>
        <taxon>Archaea</taxon>
        <taxon>Methanobacteriati</taxon>
        <taxon>Methanobacteriota</taxon>
        <taxon>Stenosarchaea group</taxon>
        <taxon>Halobacteria</taxon>
        <taxon>Halobacteriales</taxon>
        <taxon>Haloarculaceae</taxon>
        <taxon>Halomicrobium</taxon>
    </lineage>
</organism>
<evidence type="ECO:0000313" key="1">
    <source>
        <dbReference type="EMBL" id="SFR96635.1"/>
    </source>
</evidence>
<dbReference type="PANTHER" id="PTHR34796">
    <property type="entry name" value="EXPRESSED PROTEIN"/>
    <property type="match status" value="1"/>
</dbReference>
<dbReference type="Gene3D" id="1.10.3450.10">
    <property type="entry name" value="TTHA0068-like"/>
    <property type="match status" value="1"/>
</dbReference>
<keyword evidence="2" id="KW-1185">Reference proteome</keyword>
<proteinExistence type="predicted"/>
<dbReference type="STRING" id="767519.SAMN05216559_1668"/>
<dbReference type="RefSeq" id="WP_089815814.1">
    <property type="nucleotide sequence ID" value="NZ_FOZK01000002.1"/>
</dbReference>
<dbReference type="AlphaFoldDB" id="A0A1I6KZI9"/>
<dbReference type="OrthoDB" id="270022at2157"/>
<protein>
    <recommendedName>
        <fullName evidence="3">DUF309 domain-containing protein</fullName>
    </recommendedName>
</protein>
<accession>A0A1I6KZI9</accession>
<dbReference type="Pfam" id="PF03745">
    <property type="entry name" value="DUF309"/>
    <property type="match status" value="1"/>
</dbReference>
<dbReference type="PANTHER" id="PTHR34796:SF1">
    <property type="entry name" value="EXPRESSED PROTEIN"/>
    <property type="match status" value="1"/>
</dbReference>
<dbReference type="Proteomes" id="UP000199062">
    <property type="component" value="Unassembled WGS sequence"/>
</dbReference>
<dbReference type="SUPFAM" id="SSF140663">
    <property type="entry name" value="TTHA0068-like"/>
    <property type="match status" value="1"/>
</dbReference>
<dbReference type="EMBL" id="FOZK01000002">
    <property type="protein sequence ID" value="SFR96635.1"/>
    <property type="molecule type" value="Genomic_DNA"/>
</dbReference>
<name>A0A1I6KZI9_9EURY</name>
<evidence type="ECO:0000313" key="2">
    <source>
        <dbReference type="Proteomes" id="UP000199062"/>
    </source>
</evidence>
<gene>
    <name evidence="1" type="ORF">SAMN05216559_1668</name>
</gene>
<dbReference type="InterPro" id="IPR023203">
    <property type="entry name" value="TTHA0068_sf"/>
</dbReference>